<sequence length="390" mass="42695">MDICGNYASSSAVVFETGRRCQYLRNATGRPRVGLQHIRSRSTWPVSYNLGLRGPAGAVAVGLIASNPCIVQCAASSAQGGGKREVNPLSLEAAVSAMDAVWSFATERKVDELLHFIPDEVVEQTASLRSSDKGDTHITLQDVITHSGEIGGFTLDSFAERLLYFSPPTPGSVTRLSCIRTAPERAVLRYLVAAEGGERAILTFGLECAETLMPHYRSLRVEFVWQLISVTGEPAGEPAGWEEEAGRREVDEGGEWYAKQSHPSLGPEAVVQAQLAALASEDVATVFSFASPANKALTGPLERFELLLRNPVYRPLLRHRHVTSVRRTMLASDSYSELVKVVSDNTGMPQQAVEMTYLWHLSRQPESLEGVANCWMTDSVRLLEARVHKD</sequence>
<dbReference type="AlphaFoldDB" id="A0AAD3HNG3"/>
<dbReference type="InterPro" id="IPR032347">
    <property type="entry name" value="DUF4864"/>
</dbReference>
<dbReference type="Pfam" id="PF16156">
    <property type="entry name" value="DUF4864"/>
    <property type="match status" value="1"/>
</dbReference>
<organism evidence="1 2">
    <name type="scientific">Astrephomene gubernaculifera</name>
    <dbReference type="NCBI Taxonomy" id="47775"/>
    <lineage>
        <taxon>Eukaryota</taxon>
        <taxon>Viridiplantae</taxon>
        <taxon>Chlorophyta</taxon>
        <taxon>core chlorophytes</taxon>
        <taxon>Chlorophyceae</taxon>
        <taxon>CS clade</taxon>
        <taxon>Chlamydomonadales</taxon>
        <taxon>Astrephomenaceae</taxon>
        <taxon>Astrephomene</taxon>
    </lineage>
</organism>
<proteinExistence type="predicted"/>
<comment type="caution">
    <text evidence="1">The sequence shown here is derived from an EMBL/GenBank/DDBJ whole genome shotgun (WGS) entry which is preliminary data.</text>
</comment>
<gene>
    <name evidence="1" type="ORF">Agub_g8805</name>
</gene>
<dbReference type="Proteomes" id="UP001054857">
    <property type="component" value="Unassembled WGS sequence"/>
</dbReference>
<protein>
    <submittedName>
        <fullName evidence="1">Uncharacterized protein</fullName>
    </submittedName>
</protein>
<keyword evidence="2" id="KW-1185">Reference proteome</keyword>
<accession>A0AAD3HNG3</accession>
<evidence type="ECO:0000313" key="1">
    <source>
        <dbReference type="EMBL" id="GFR47118.1"/>
    </source>
</evidence>
<dbReference type="PANTHER" id="PTHR35716:SF6">
    <property type="entry name" value="DUF4864 DOMAIN-CONTAINING PROTEIN"/>
    <property type="match status" value="1"/>
</dbReference>
<reference evidence="1 2" key="1">
    <citation type="journal article" date="2021" name="Sci. Rep.">
        <title>Genome sequencing of the multicellular alga Astrephomene provides insights into convergent evolution of germ-soma differentiation.</title>
        <authorList>
            <person name="Yamashita S."/>
            <person name="Yamamoto K."/>
            <person name="Matsuzaki R."/>
            <person name="Suzuki S."/>
            <person name="Yamaguchi H."/>
            <person name="Hirooka S."/>
            <person name="Minakuchi Y."/>
            <person name="Miyagishima S."/>
            <person name="Kawachi M."/>
            <person name="Toyoda A."/>
            <person name="Nozaki H."/>
        </authorList>
    </citation>
    <scope>NUCLEOTIDE SEQUENCE [LARGE SCALE GENOMIC DNA]</scope>
    <source>
        <strain evidence="1 2">NIES-4017</strain>
    </source>
</reference>
<dbReference type="EMBL" id="BMAR01000017">
    <property type="protein sequence ID" value="GFR47118.1"/>
    <property type="molecule type" value="Genomic_DNA"/>
</dbReference>
<dbReference type="PANTHER" id="PTHR35716">
    <property type="entry name" value="OS05G0574700 PROTEIN-RELATED"/>
    <property type="match status" value="1"/>
</dbReference>
<name>A0AAD3HNG3_9CHLO</name>
<evidence type="ECO:0000313" key="2">
    <source>
        <dbReference type="Proteomes" id="UP001054857"/>
    </source>
</evidence>